<reference evidence="2 3" key="1">
    <citation type="journal article" date="2016" name="Mol. Biol. Evol.">
        <title>Comparative Genomics of Early-Diverging Mushroom-Forming Fungi Provides Insights into the Origins of Lignocellulose Decay Capabilities.</title>
        <authorList>
            <person name="Nagy L.G."/>
            <person name="Riley R."/>
            <person name="Tritt A."/>
            <person name="Adam C."/>
            <person name="Daum C."/>
            <person name="Floudas D."/>
            <person name="Sun H."/>
            <person name="Yadav J.S."/>
            <person name="Pangilinan J."/>
            <person name="Larsson K.H."/>
            <person name="Matsuura K."/>
            <person name="Barry K."/>
            <person name="Labutti K."/>
            <person name="Kuo R."/>
            <person name="Ohm R.A."/>
            <person name="Bhattacharya S.S."/>
            <person name="Shirouzu T."/>
            <person name="Yoshinaga Y."/>
            <person name="Martin F.M."/>
            <person name="Grigoriev I.V."/>
            <person name="Hibbett D.S."/>
        </authorList>
    </citation>
    <scope>NUCLEOTIDE SEQUENCE [LARGE SCALE GENOMIC DNA]</scope>
    <source>
        <strain evidence="2 3">CBS 109695</strain>
    </source>
</reference>
<feature type="compositionally biased region" description="Polar residues" evidence="1">
    <location>
        <begin position="94"/>
        <end position="105"/>
    </location>
</feature>
<feature type="region of interest" description="Disordered" evidence="1">
    <location>
        <begin position="250"/>
        <end position="316"/>
    </location>
</feature>
<sequence length="316" mass="34670">MSYWESYQPYGVPSLLGDGYAPCEYSTISGDARPTAAVFDADLPTSIASAFRPENDYPPSAQHQLAHLRRAAWDAAAARAPSPPSPCATLLSLPANSPRHNNSARDSTEPGESSAGGSDMDESEDEGSEEEVEQAAQGRRRRADFPSKDLQAMAEQAAIANPWMAKHGAKGKAWKSLFEGLRSKGKCEKHPDLSIRKKVEELIGYKQASCPNIRQVLGRSGEIMIAAPLDRCLGFIAMAKEMTEKKAAAARKRIEDDEVGGRRIRQAAVSTMRRSRDHPDSDDENEDPNPRPQKRSRRDLRGQLDAKMGRIEGLLE</sequence>
<keyword evidence="3" id="KW-1185">Reference proteome</keyword>
<dbReference type="Proteomes" id="UP000076532">
    <property type="component" value="Unassembled WGS sequence"/>
</dbReference>
<feature type="compositionally biased region" description="Acidic residues" evidence="1">
    <location>
        <begin position="119"/>
        <end position="133"/>
    </location>
</feature>
<dbReference type="AlphaFoldDB" id="A0A167TDG4"/>
<feature type="compositionally biased region" description="Basic and acidic residues" evidence="1">
    <location>
        <begin position="250"/>
        <end position="261"/>
    </location>
</feature>
<feature type="region of interest" description="Disordered" evidence="1">
    <location>
        <begin position="76"/>
        <end position="146"/>
    </location>
</feature>
<proteinExistence type="predicted"/>
<evidence type="ECO:0000313" key="2">
    <source>
        <dbReference type="EMBL" id="KZP02821.1"/>
    </source>
</evidence>
<protein>
    <submittedName>
        <fullName evidence="2">Uncharacterized protein</fullName>
    </submittedName>
</protein>
<gene>
    <name evidence="2" type="ORF">FIBSPDRAFT_905509</name>
</gene>
<accession>A0A167TDG4</accession>
<evidence type="ECO:0000313" key="3">
    <source>
        <dbReference type="Proteomes" id="UP000076532"/>
    </source>
</evidence>
<evidence type="ECO:0000256" key="1">
    <source>
        <dbReference type="SAM" id="MobiDB-lite"/>
    </source>
</evidence>
<dbReference type="EMBL" id="KV418285">
    <property type="protein sequence ID" value="KZP02821.1"/>
    <property type="molecule type" value="Genomic_DNA"/>
</dbReference>
<organism evidence="2 3">
    <name type="scientific">Athelia psychrophila</name>
    <dbReference type="NCBI Taxonomy" id="1759441"/>
    <lineage>
        <taxon>Eukaryota</taxon>
        <taxon>Fungi</taxon>
        <taxon>Dikarya</taxon>
        <taxon>Basidiomycota</taxon>
        <taxon>Agaricomycotina</taxon>
        <taxon>Agaricomycetes</taxon>
        <taxon>Agaricomycetidae</taxon>
        <taxon>Atheliales</taxon>
        <taxon>Atheliaceae</taxon>
        <taxon>Athelia</taxon>
    </lineage>
</organism>
<name>A0A167TDG4_9AGAM</name>
<feature type="compositionally biased region" description="Basic and acidic residues" evidence="1">
    <location>
        <begin position="299"/>
        <end position="310"/>
    </location>
</feature>
<dbReference type="OrthoDB" id="10574925at2759"/>